<dbReference type="EMBL" id="LSNE01000007">
    <property type="protein sequence ID" value="KXI28050.1"/>
    <property type="molecule type" value="Genomic_DNA"/>
</dbReference>
<dbReference type="GO" id="GO:0046872">
    <property type="term" value="F:metal ion binding"/>
    <property type="evidence" value="ECO:0007669"/>
    <property type="project" value="UniProtKB-KW"/>
</dbReference>
<evidence type="ECO:0000256" key="1">
    <source>
        <dbReference type="ARBA" id="ARBA00010638"/>
    </source>
</evidence>
<dbReference type="EC" id="6.3.3.2" evidence="5"/>
<dbReference type="InterPro" id="IPR024185">
    <property type="entry name" value="FTHF_cligase-like_sf"/>
</dbReference>
<comment type="caution">
    <text evidence="6">The sequence shown here is derived from an EMBL/GenBank/DDBJ whole genome shotgun (WGS) entry which is preliminary data.</text>
</comment>
<evidence type="ECO:0000256" key="5">
    <source>
        <dbReference type="RuleBase" id="RU361279"/>
    </source>
</evidence>
<dbReference type="STRING" id="1799789.AX660_16810"/>
<keyword evidence="5" id="KW-0479">Metal-binding</keyword>
<accession>A0A135ZYU7</accession>
<evidence type="ECO:0000256" key="2">
    <source>
        <dbReference type="ARBA" id="ARBA00022741"/>
    </source>
</evidence>
<keyword evidence="5" id="KW-0460">Magnesium</keyword>
<dbReference type="InterPro" id="IPR037171">
    <property type="entry name" value="NagB/RpiA_transferase-like"/>
</dbReference>
<name>A0A135ZYU7_9ALTE</name>
<dbReference type="GO" id="GO:0005524">
    <property type="term" value="F:ATP binding"/>
    <property type="evidence" value="ECO:0007669"/>
    <property type="project" value="UniProtKB-KW"/>
</dbReference>
<comment type="catalytic activity">
    <reaction evidence="5">
        <text>(6S)-5-formyl-5,6,7,8-tetrahydrofolate + ATP = (6R)-5,10-methenyltetrahydrofolate + ADP + phosphate</text>
        <dbReference type="Rhea" id="RHEA:10488"/>
        <dbReference type="ChEBI" id="CHEBI:30616"/>
        <dbReference type="ChEBI" id="CHEBI:43474"/>
        <dbReference type="ChEBI" id="CHEBI:57455"/>
        <dbReference type="ChEBI" id="CHEBI:57457"/>
        <dbReference type="ChEBI" id="CHEBI:456216"/>
        <dbReference type="EC" id="6.3.3.2"/>
    </reaction>
</comment>
<evidence type="ECO:0000256" key="4">
    <source>
        <dbReference type="PIRSR" id="PIRSR006806-1"/>
    </source>
</evidence>
<dbReference type="RefSeq" id="WP_068377991.1">
    <property type="nucleotide sequence ID" value="NZ_LSNE01000007.1"/>
</dbReference>
<protein>
    <recommendedName>
        <fullName evidence="5">5-formyltetrahydrofolate cyclo-ligase</fullName>
        <ecNumber evidence="5">6.3.3.2</ecNumber>
    </recommendedName>
</protein>
<feature type="binding site" evidence="4">
    <location>
        <position position="53"/>
    </location>
    <ligand>
        <name>substrate</name>
    </ligand>
</feature>
<keyword evidence="7" id="KW-1185">Reference proteome</keyword>
<comment type="similarity">
    <text evidence="1 5">Belongs to the 5-formyltetrahydrofolate cyclo-ligase family.</text>
</comment>
<keyword evidence="3 4" id="KW-0067">ATP-binding</keyword>
<dbReference type="AlphaFoldDB" id="A0A135ZYU7"/>
<sequence>MSAVDHRATLRQHYRALRRALSPSQQTQAAQDVVARCINDPTFLTAKTIAFYLANDGEIDSQYLLEYCWQQGKTTLLPLLDPNLPGHLVFIEHQAHWPLTSNKYGIAEPQYNTDKVVALQAIDIIFTPLVAFDLQGNRLGMGGGYYDRTLAALNTDRHSTQVLGLAHDCQQADSLPMQAWDIPLHGIVTPSQIFTLKGSV</sequence>
<dbReference type="PANTHER" id="PTHR23407">
    <property type="entry name" value="ATPASE INHIBITOR/5-FORMYLTETRAHYDROFOLATE CYCLO-LIGASE"/>
    <property type="match status" value="1"/>
</dbReference>
<dbReference type="PIRSF" id="PIRSF006806">
    <property type="entry name" value="FTHF_cligase"/>
    <property type="match status" value="1"/>
</dbReference>
<dbReference type="OrthoDB" id="9801938at2"/>
<dbReference type="SUPFAM" id="SSF100950">
    <property type="entry name" value="NagB/RpiA/CoA transferase-like"/>
    <property type="match status" value="1"/>
</dbReference>
<dbReference type="GO" id="GO:0030272">
    <property type="term" value="F:5-formyltetrahydrofolate cyclo-ligase activity"/>
    <property type="evidence" value="ECO:0007669"/>
    <property type="project" value="UniProtKB-EC"/>
</dbReference>
<reference evidence="7" key="1">
    <citation type="submission" date="2016-02" db="EMBL/GenBank/DDBJ databases">
        <authorList>
            <person name="Schultz-Johansen M."/>
            <person name="Glaring M.A."/>
            <person name="Bech P.K."/>
            <person name="Stougaard P."/>
        </authorList>
    </citation>
    <scope>NUCLEOTIDE SEQUENCE [LARGE SCALE GENOMIC DNA]</scope>
    <source>
        <strain evidence="7">S66</strain>
    </source>
</reference>
<evidence type="ECO:0000313" key="6">
    <source>
        <dbReference type="EMBL" id="KXI28050.1"/>
    </source>
</evidence>
<evidence type="ECO:0000256" key="3">
    <source>
        <dbReference type="ARBA" id="ARBA00022840"/>
    </source>
</evidence>
<dbReference type="GO" id="GO:0009396">
    <property type="term" value="P:folic acid-containing compound biosynthetic process"/>
    <property type="evidence" value="ECO:0007669"/>
    <property type="project" value="TreeGrafter"/>
</dbReference>
<gene>
    <name evidence="6" type="ORF">AX660_16810</name>
</gene>
<dbReference type="Gene3D" id="3.40.50.10420">
    <property type="entry name" value="NagB/RpiA/CoA transferase-like"/>
    <property type="match status" value="1"/>
</dbReference>
<dbReference type="Proteomes" id="UP000070299">
    <property type="component" value="Unassembled WGS sequence"/>
</dbReference>
<organism evidence="6 7">
    <name type="scientific">Paraglaciecola hydrolytica</name>
    <dbReference type="NCBI Taxonomy" id="1799789"/>
    <lineage>
        <taxon>Bacteria</taxon>
        <taxon>Pseudomonadati</taxon>
        <taxon>Pseudomonadota</taxon>
        <taxon>Gammaproteobacteria</taxon>
        <taxon>Alteromonadales</taxon>
        <taxon>Alteromonadaceae</taxon>
        <taxon>Paraglaciecola</taxon>
    </lineage>
</organism>
<feature type="binding site" evidence="4">
    <location>
        <begin position="138"/>
        <end position="146"/>
    </location>
    <ligand>
        <name>ATP</name>
        <dbReference type="ChEBI" id="CHEBI:30616"/>
    </ligand>
</feature>
<keyword evidence="2 4" id="KW-0547">Nucleotide-binding</keyword>
<dbReference type="InterPro" id="IPR002698">
    <property type="entry name" value="FTHF_cligase"/>
</dbReference>
<comment type="cofactor">
    <cofactor evidence="5">
        <name>Mg(2+)</name>
        <dbReference type="ChEBI" id="CHEBI:18420"/>
    </cofactor>
</comment>
<feature type="binding site" evidence="4">
    <location>
        <position position="58"/>
    </location>
    <ligand>
        <name>substrate</name>
    </ligand>
</feature>
<dbReference type="GO" id="GO:0035999">
    <property type="term" value="P:tetrahydrofolate interconversion"/>
    <property type="evidence" value="ECO:0007669"/>
    <property type="project" value="TreeGrafter"/>
</dbReference>
<evidence type="ECO:0000313" key="7">
    <source>
        <dbReference type="Proteomes" id="UP000070299"/>
    </source>
</evidence>
<dbReference type="Pfam" id="PF01812">
    <property type="entry name" value="5-FTHF_cyc-lig"/>
    <property type="match status" value="1"/>
</dbReference>
<dbReference type="NCBIfam" id="TIGR02727">
    <property type="entry name" value="MTHFS_bact"/>
    <property type="match status" value="1"/>
</dbReference>
<proteinExistence type="inferred from homology"/>
<dbReference type="PANTHER" id="PTHR23407:SF1">
    <property type="entry name" value="5-FORMYLTETRAHYDROFOLATE CYCLO-LIGASE"/>
    <property type="match status" value="1"/>
</dbReference>